<sequence>MSTIELKQHIHQTIESLPDSALLEVEQLLKMLKIKHTATNPPVNQRQFGFMKGNVIHMADDFDAPLDDFTEYM</sequence>
<proteinExistence type="predicted"/>
<dbReference type="OrthoDB" id="9801704at2"/>
<organism evidence="2 3">
    <name type="scientific">Arsenicibacter rosenii</name>
    <dbReference type="NCBI Taxonomy" id="1750698"/>
    <lineage>
        <taxon>Bacteria</taxon>
        <taxon>Pseudomonadati</taxon>
        <taxon>Bacteroidota</taxon>
        <taxon>Cytophagia</taxon>
        <taxon>Cytophagales</taxon>
        <taxon>Spirosomataceae</taxon>
        <taxon>Arsenicibacter</taxon>
    </lineage>
</organism>
<dbReference type="Proteomes" id="UP000181790">
    <property type="component" value="Unassembled WGS sequence"/>
</dbReference>
<dbReference type="Pfam" id="PF10047">
    <property type="entry name" value="DUF2281"/>
    <property type="match status" value="1"/>
</dbReference>
<accession>A0A1S2VEQ4</accession>
<reference evidence="2 3" key="1">
    <citation type="submission" date="2016-10" db="EMBL/GenBank/DDBJ databases">
        <title>Arsenicibacter rosenii gen. nov., sp. nov., an efficient arsenic-methylating bacterium isolated from an arsenic-contaminated paddy soil.</title>
        <authorList>
            <person name="Huang K."/>
        </authorList>
    </citation>
    <scope>NUCLEOTIDE SEQUENCE [LARGE SCALE GENOMIC DNA]</scope>
    <source>
        <strain evidence="2 3">SM-1</strain>
    </source>
</reference>
<feature type="domain" description="DUF2281" evidence="1">
    <location>
        <begin position="10"/>
        <end position="72"/>
    </location>
</feature>
<gene>
    <name evidence="2" type="ORF">BLX24_21075</name>
</gene>
<dbReference type="AlphaFoldDB" id="A0A1S2VEQ4"/>
<evidence type="ECO:0000259" key="1">
    <source>
        <dbReference type="Pfam" id="PF10047"/>
    </source>
</evidence>
<dbReference type="RefSeq" id="WP_071505178.1">
    <property type="nucleotide sequence ID" value="NZ_MORL01000014.1"/>
</dbReference>
<dbReference type="EMBL" id="MORL01000014">
    <property type="protein sequence ID" value="OIN57247.1"/>
    <property type="molecule type" value="Genomic_DNA"/>
</dbReference>
<protein>
    <recommendedName>
        <fullName evidence="1">DUF2281 domain-containing protein</fullName>
    </recommendedName>
</protein>
<keyword evidence="3" id="KW-1185">Reference proteome</keyword>
<comment type="caution">
    <text evidence="2">The sequence shown here is derived from an EMBL/GenBank/DDBJ whole genome shotgun (WGS) entry which is preliminary data.</text>
</comment>
<evidence type="ECO:0000313" key="2">
    <source>
        <dbReference type="EMBL" id="OIN57247.1"/>
    </source>
</evidence>
<evidence type="ECO:0000313" key="3">
    <source>
        <dbReference type="Proteomes" id="UP000181790"/>
    </source>
</evidence>
<dbReference type="InterPro" id="IPR018739">
    <property type="entry name" value="DUF2281"/>
</dbReference>
<name>A0A1S2VEQ4_9BACT</name>